<keyword evidence="2" id="KW-1185">Reference proteome</keyword>
<evidence type="ECO:0000313" key="1">
    <source>
        <dbReference type="EMBL" id="MDR6245342.1"/>
    </source>
</evidence>
<dbReference type="EMBL" id="JAVDQH010000013">
    <property type="protein sequence ID" value="MDR6245342.1"/>
    <property type="molecule type" value="Genomic_DNA"/>
</dbReference>
<name>A0ABU1J1F4_9BACL</name>
<organism evidence="1 2">
    <name type="scientific">Paenibacillus hunanensis</name>
    <dbReference type="NCBI Taxonomy" id="539262"/>
    <lineage>
        <taxon>Bacteria</taxon>
        <taxon>Bacillati</taxon>
        <taxon>Bacillota</taxon>
        <taxon>Bacilli</taxon>
        <taxon>Bacillales</taxon>
        <taxon>Paenibacillaceae</taxon>
        <taxon>Paenibacillus</taxon>
    </lineage>
</organism>
<gene>
    <name evidence="1" type="ORF">JOC58_003243</name>
</gene>
<comment type="caution">
    <text evidence="1">The sequence shown here is derived from an EMBL/GenBank/DDBJ whole genome shotgun (WGS) entry which is preliminary data.</text>
</comment>
<proteinExistence type="predicted"/>
<evidence type="ECO:0000313" key="2">
    <source>
        <dbReference type="Proteomes" id="UP001185028"/>
    </source>
</evidence>
<dbReference type="Proteomes" id="UP001185028">
    <property type="component" value="Unassembled WGS sequence"/>
</dbReference>
<sequence>MLFSLLGGGEGHTFFELFLLRGDGGGIEGGTCEGNLLLSREYAEVFYNA</sequence>
<reference evidence="1 2" key="1">
    <citation type="submission" date="2023-07" db="EMBL/GenBank/DDBJ databases">
        <title>Genomic Encyclopedia of Type Strains, Phase IV (KMG-IV): sequencing the most valuable type-strain genomes for metagenomic binning, comparative biology and taxonomic classification.</title>
        <authorList>
            <person name="Goeker M."/>
        </authorList>
    </citation>
    <scope>NUCLEOTIDE SEQUENCE [LARGE SCALE GENOMIC DNA]</scope>
    <source>
        <strain evidence="1 2">DSM 22170</strain>
    </source>
</reference>
<accession>A0ABU1J1F4</accession>
<protein>
    <submittedName>
        <fullName evidence="1">Uncharacterized protein</fullName>
    </submittedName>
</protein>